<dbReference type="KEGG" id="hja:BST95_05695"/>
<dbReference type="EMBL" id="PKUR01000003">
    <property type="protein sequence ID" value="PLW85757.1"/>
    <property type="molecule type" value="Genomic_DNA"/>
</dbReference>
<name>A0AAP8SMN4_9GAMM</name>
<organism evidence="1 2">
    <name type="scientific">Halioglobus japonicus</name>
    <dbReference type="NCBI Taxonomy" id="930805"/>
    <lineage>
        <taxon>Bacteria</taxon>
        <taxon>Pseudomonadati</taxon>
        <taxon>Pseudomonadota</taxon>
        <taxon>Gammaproteobacteria</taxon>
        <taxon>Cellvibrionales</taxon>
        <taxon>Halieaceae</taxon>
        <taxon>Halioglobus</taxon>
    </lineage>
</organism>
<sequence>MSAGNEPAQAATAELDLSDEQVREYLKENGDFLQRNPDMLDHLHISHASGSAVSLVEKQVSVLRERNMEMRHRLNTLTANARDNDKLYDQTRALVLSLLDARNREQLYQHFMQSMAEHFKVEHASMILFGEPGSAGECRIESLESAKIEIGSLLRGNKPVCGVLRKEELNYLFPNAGEVGSAALMPLVKNGEIGLLAVGSSDAGKYSSSMGTLFLSHIAEVIVRLLPKLDTAD</sequence>
<dbReference type="Proteomes" id="UP000235162">
    <property type="component" value="Unassembled WGS sequence"/>
</dbReference>
<dbReference type="PANTHER" id="PTHR38765">
    <property type="entry name" value="DUF484 DOMAIN-CONTAINING PROTEIN"/>
    <property type="match status" value="1"/>
</dbReference>
<dbReference type="Gene3D" id="3.30.450.40">
    <property type="match status" value="1"/>
</dbReference>
<protein>
    <submittedName>
        <fullName evidence="1">DUF484 domain-containing protein</fullName>
    </submittedName>
</protein>
<evidence type="ECO:0000313" key="2">
    <source>
        <dbReference type="Proteomes" id="UP000235162"/>
    </source>
</evidence>
<gene>
    <name evidence="1" type="ORF">C0029_14245</name>
</gene>
<keyword evidence="2" id="KW-1185">Reference proteome</keyword>
<dbReference type="PANTHER" id="PTHR38765:SF1">
    <property type="entry name" value="DUF484 DOMAIN-CONTAINING PROTEIN"/>
    <property type="match status" value="1"/>
</dbReference>
<comment type="caution">
    <text evidence="1">The sequence shown here is derived from an EMBL/GenBank/DDBJ whole genome shotgun (WGS) entry which is preliminary data.</text>
</comment>
<dbReference type="InterPro" id="IPR007435">
    <property type="entry name" value="DUF484"/>
</dbReference>
<dbReference type="InterPro" id="IPR029016">
    <property type="entry name" value="GAF-like_dom_sf"/>
</dbReference>
<accession>A0AAP8SMN4</accession>
<dbReference type="AlphaFoldDB" id="A0AAP8SMN4"/>
<dbReference type="RefSeq" id="WP_084198508.1">
    <property type="nucleotide sequence ID" value="NZ_BMYL01000003.1"/>
</dbReference>
<evidence type="ECO:0000313" key="1">
    <source>
        <dbReference type="EMBL" id="PLW85757.1"/>
    </source>
</evidence>
<proteinExistence type="predicted"/>
<dbReference type="Pfam" id="PF04340">
    <property type="entry name" value="DUF484"/>
    <property type="match status" value="1"/>
</dbReference>
<reference evidence="1 2" key="1">
    <citation type="submission" date="2018-01" db="EMBL/GenBank/DDBJ databases">
        <title>The draft genome sequence of Halioglobus japonicus S1-36.</title>
        <authorList>
            <person name="Du Z.-J."/>
            <person name="Shi M.-J."/>
        </authorList>
    </citation>
    <scope>NUCLEOTIDE SEQUENCE [LARGE SCALE GENOMIC DNA]</scope>
    <source>
        <strain evidence="1 2">S1-36</strain>
    </source>
</reference>